<organism evidence="3 4">
    <name type="scientific">Phytophthora cactorum</name>
    <dbReference type="NCBI Taxonomy" id="29920"/>
    <lineage>
        <taxon>Eukaryota</taxon>
        <taxon>Sar</taxon>
        <taxon>Stramenopiles</taxon>
        <taxon>Oomycota</taxon>
        <taxon>Peronosporomycetes</taxon>
        <taxon>Peronosporales</taxon>
        <taxon>Peronosporaceae</taxon>
        <taxon>Phytophthora</taxon>
    </lineage>
</organism>
<dbReference type="Pfam" id="PF01541">
    <property type="entry name" value="GIY-YIG"/>
    <property type="match status" value="1"/>
</dbReference>
<comment type="caution">
    <text evidence="3">The sequence shown here is derived from an EMBL/GenBank/DDBJ whole genome shotgun (WGS) entry which is preliminary data.</text>
</comment>
<name>A0A8T1TM54_9STRA</name>
<evidence type="ECO:0000313" key="3">
    <source>
        <dbReference type="EMBL" id="KAG6941991.1"/>
    </source>
</evidence>
<feature type="compositionally biased region" description="Basic residues" evidence="1">
    <location>
        <begin position="142"/>
        <end position="151"/>
    </location>
</feature>
<reference evidence="3" key="1">
    <citation type="submission" date="2021-01" db="EMBL/GenBank/DDBJ databases">
        <title>Phytophthora aleatoria, a newly-described species from Pinus radiata is distinct from Phytophthora cactorum isolates based on comparative genomics.</title>
        <authorList>
            <person name="Mcdougal R."/>
            <person name="Panda P."/>
            <person name="Williams N."/>
            <person name="Studholme D.J."/>
        </authorList>
    </citation>
    <scope>NUCLEOTIDE SEQUENCE</scope>
    <source>
        <strain evidence="3">NZFS 3830</strain>
    </source>
</reference>
<gene>
    <name evidence="3" type="ORF">JG687_00019319</name>
</gene>
<evidence type="ECO:0000313" key="4">
    <source>
        <dbReference type="Proteomes" id="UP000688947"/>
    </source>
</evidence>
<evidence type="ECO:0000259" key="2">
    <source>
        <dbReference type="PROSITE" id="PS50164"/>
    </source>
</evidence>
<dbReference type="EMBL" id="JAENGZ010003201">
    <property type="protein sequence ID" value="KAG6941991.1"/>
    <property type="molecule type" value="Genomic_DNA"/>
</dbReference>
<dbReference type="OrthoDB" id="115808at2759"/>
<sequence>MKGFIYKITNADESIIYIGSTTMSLWKRWSSHKTNFRRWSEHGIESFNIHLISEHDVEDQRQLCEFEQIVLDQTSNSINYQRVYRTEAQKKEQARLRRINKRDYLSEQYRQYYQEHREAIDQRKIIQKTCECGSSVSSRNMAQHRRSQKHQRLMEQQQS</sequence>
<accession>A0A8T1TM54</accession>
<protein>
    <recommendedName>
        <fullName evidence="2">GIY-YIG domain-containing protein</fullName>
    </recommendedName>
</protein>
<proteinExistence type="predicted"/>
<dbReference type="AlphaFoldDB" id="A0A8T1TM54"/>
<evidence type="ECO:0000256" key="1">
    <source>
        <dbReference type="SAM" id="MobiDB-lite"/>
    </source>
</evidence>
<feature type="region of interest" description="Disordered" evidence="1">
    <location>
        <begin position="136"/>
        <end position="159"/>
    </location>
</feature>
<feature type="domain" description="GIY-YIG" evidence="2">
    <location>
        <begin position="1"/>
        <end position="86"/>
    </location>
</feature>
<dbReference type="Proteomes" id="UP000688947">
    <property type="component" value="Unassembled WGS sequence"/>
</dbReference>
<dbReference type="PROSITE" id="PS50164">
    <property type="entry name" value="GIY_YIG"/>
    <property type="match status" value="1"/>
</dbReference>
<dbReference type="InterPro" id="IPR000305">
    <property type="entry name" value="GIY-YIG_endonuc"/>
</dbReference>